<keyword evidence="1" id="KW-1133">Transmembrane helix</keyword>
<evidence type="ECO:0000313" key="2">
    <source>
        <dbReference type="EMBL" id="KAF2010298.1"/>
    </source>
</evidence>
<dbReference type="GeneID" id="54291782"/>
<dbReference type="AlphaFoldDB" id="A0A6A5XBF1"/>
<keyword evidence="1" id="KW-0472">Membrane</keyword>
<gene>
    <name evidence="2" type="ORF">BU24DRAFT_55274</name>
</gene>
<reference evidence="2" key="1">
    <citation type="journal article" date="2020" name="Stud. Mycol.">
        <title>101 Dothideomycetes genomes: a test case for predicting lifestyles and emergence of pathogens.</title>
        <authorList>
            <person name="Haridas S."/>
            <person name="Albert R."/>
            <person name="Binder M."/>
            <person name="Bloem J."/>
            <person name="Labutti K."/>
            <person name="Salamov A."/>
            <person name="Andreopoulos B."/>
            <person name="Baker S."/>
            <person name="Barry K."/>
            <person name="Bills G."/>
            <person name="Bluhm B."/>
            <person name="Cannon C."/>
            <person name="Castanera R."/>
            <person name="Culley D."/>
            <person name="Daum C."/>
            <person name="Ezra D."/>
            <person name="Gonzalez J."/>
            <person name="Henrissat B."/>
            <person name="Kuo A."/>
            <person name="Liang C."/>
            <person name="Lipzen A."/>
            <person name="Lutzoni F."/>
            <person name="Magnuson J."/>
            <person name="Mondo S."/>
            <person name="Nolan M."/>
            <person name="Ohm R."/>
            <person name="Pangilinan J."/>
            <person name="Park H.-J."/>
            <person name="Ramirez L."/>
            <person name="Alfaro M."/>
            <person name="Sun H."/>
            <person name="Tritt A."/>
            <person name="Yoshinaga Y."/>
            <person name="Zwiers L.-H."/>
            <person name="Turgeon B."/>
            <person name="Goodwin S."/>
            <person name="Spatafora J."/>
            <person name="Crous P."/>
            <person name="Grigoriev I."/>
        </authorList>
    </citation>
    <scope>NUCLEOTIDE SEQUENCE</scope>
    <source>
        <strain evidence="2">CBS 175.79</strain>
    </source>
</reference>
<feature type="transmembrane region" description="Helical" evidence="1">
    <location>
        <begin position="20"/>
        <end position="42"/>
    </location>
</feature>
<dbReference type="Proteomes" id="UP000799778">
    <property type="component" value="Unassembled WGS sequence"/>
</dbReference>
<evidence type="ECO:0000313" key="3">
    <source>
        <dbReference type="Proteomes" id="UP000799778"/>
    </source>
</evidence>
<dbReference type="EMBL" id="ML978076">
    <property type="protein sequence ID" value="KAF2010298.1"/>
    <property type="molecule type" value="Genomic_DNA"/>
</dbReference>
<proteinExistence type="predicted"/>
<name>A0A6A5XBF1_9PLEO</name>
<accession>A0A6A5XBF1</accession>
<sequence length="80" mass="9505">MVESQLHVGDVEGHYLPIFIITWRYLVMECDGAVVAATATGLRRRRRRRRRRRIRKECTKSYDVVISFFFCSPEREGMLL</sequence>
<protein>
    <submittedName>
        <fullName evidence="2">Uncharacterized protein</fullName>
    </submittedName>
</protein>
<keyword evidence="3" id="KW-1185">Reference proteome</keyword>
<evidence type="ECO:0000256" key="1">
    <source>
        <dbReference type="SAM" id="Phobius"/>
    </source>
</evidence>
<organism evidence="2 3">
    <name type="scientific">Aaosphaeria arxii CBS 175.79</name>
    <dbReference type="NCBI Taxonomy" id="1450172"/>
    <lineage>
        <taxon>Eukaryota</taxon>
        <taxon>Fungi</taxon>
        <taxon>Dikarya</taxon>
        <taxon>Ascomycota</taxon>
        <taxon>Pezizomycotina</taxon>
        <taxon>Dothideomycetes</taxon>
        <taxon>Pleosporomycetidae</taxon>
        <taxon>Pleosporales</taxon>
        <taxon>Pleosporales incertae sedis</taxon>
        <taxon>Aaosphaeria</taxon>
    </lineage>
</organism>
<dbReference type="RefSeq" id="XP_033378637.1">
    <property type="nucleotide sequence ID" value="XM_033534385.1"/>
</dbReference>
<keyword evidence="1" id="KW-0812">Transmembrane</keyword>